<proteinExistence type="inferred from homology"/>
<dbReference type="Pfam" id="PF02537">
    <property type="entry name" value="CRCB"/>
    <property type="match status" value="1"/>
</dbReference>
<evidence type="ECO:0000256" key="7">
    <source>
        <dbReference type="ARBA" id="ARBA00023065"/>
    </source>
</evidence>
<evidence type="ECO:0000256" key="1">
    <source>
        <dbReference type="ARBA" id="ARBA00004651"/>
    </source>
</evidence>
<comment type="function">
    <text evidence="12">Fluoride-specific ion channel. Important for reducing fluoride concentration in the cell, thus reducing its toxicity.</text>
</comment>
<dbReference type="STRING" id="990712.SAMN05216257_10238"/>
<organism evidence="13 14">
    <name type="scientific">Meinhardsimonia xiamenensis</name>
    <dbReference type="NCBI Taxonomy" id="990712"/>
    <lineage>
        <taxon>Bacteria</taxon>
        <taxon>Pseudomonadati</taxon>
        <taxon>Pseudomonadota</taxon>
        <taxon>Alphaproteobacteria</taxon>
        <taxon>Rhodobacterales</taxon>
        <taxon>Paracoccaceae</taxon>
        <taxon>Meinhardsimonia</taxon>
    </lineage>
</organism>
<evidence type="ECO:0000256" key="8">
    <source>
        <dbReference type="ARBA" id="ARBA00023136"/>
    </source>
</evidence>
<keyword evidence="8 12" id="KW-0472">Membrane</keyword>
<dbReference type="EMBL" id="FNFV01000002">
    <property type="protein sequence ID" value="SDK23980.1"/>
    <property type="molecule type" value="Genomic_DNA"/>
</dbReference>
<comment type="subcellular location">
    <subcellularLocation>
        <location evidence="1 12">Cell membrane</location>
        <topology evidence="1 12">Multi-pass membrane protein</topology>
    </subcellularLocation>
</comment>
<evidence type="ECO:0000256" key="5">
    <source>
        <dbReference type="ARBA" id="ARBA00022989"/>
    </source>
</evidence>
<keyword evidence="7 12" id="KW-0406">Ion transport</keyword>
<comment type="similarity">
    <text evidence="10 12">Belongs to the fluoride channel Fluc/FEX (TC 1.A.43) family.</text>
</comment>
<feature type="binding site" evidence="12">
    <location>
        <position position="77"/>
    </location>
    <ligand>
        <name>Na(+)</name>
        <dbReference type="ChEBI" id="CHEBI:29101"/>
        <note>structural</note>
    </ligand>
</feature>
<keyword evidence="12" id="KW-0813">Transport</keyword>
<dbReference type="PANTHER" id="PTHR28259">
    <property type="entry name" value="FLUORIDE EXPORT PROTEIN 1-RELATED"/>
    <property type="match status" value="1"/>
</dbReference>
<accession>A0A1G9ABR8</accession>
<feature type="transmembrane region" description="Helical" evidence="12">
    <location>
        <begin position="39"/>
        <end position="58"/>
    </location>
</feature>
<feature type="transmembrane region" description="Helical" evidence="12">
    <location>
        <begin position="70"/>
        <end position="90"/>
    </location>
</feature>
<evidence type="ECO:0000256" key="4">
    <source>
        <dbReference type="ARBA" id="ARBA00022692"/>
    </source>
</evidence>
<evidence type="ECO:0000256" key="10">
    <source>
        <dbReference type="ARBA" id="ARBA00035120"/>
    </source>
</evidence>
<dbReference type="NCBIfam" id="NF010805">
    <property type="entry name" value="PRK14209.1"/>
    <property type="match status" value="1"/>
</dbReference>
<evidence type="ECO:0000313" key="13">
    <source>
        <dbReference type="EMBL" id="SDK23980.1"/>
    </source>
</evidence>
<reference evidence="14" key="1">
    <citation type="submission" date="2016-10" db="EMBL/GenBank/DDBJ databases">
        <authorList>
            <person name="Varghese N."/>
            <person name="Submissions S."/>
        </authorList>
    </citation>
    <scope>NUCLEOTIDE SEQUENCE [LARGE SCALE GENOMIC DNA]</scope>
    <source>
        <strain evidence="14">CGMCC 1.10789</strain>
    </source>
</reference>
<dbReference type="InterPro" id="IPR003691">
    <property type="entry name" value="FluC"/>
</dbReference>
<dbReference type="RefSeq" id="WP_092498495.1">
    <property type="nucleotide sequence ID" value="NZ_FNFV01000002.1"/>
</dbReference>
<evidence type="ECO:0000256" key="9">
    <source>
        <dbReference type="ARBA" id="ARBA00023303"/>
    </source>
</evidence>
<dbReference type="GO" id="GO:0005886">
    <property type="term" value="C:plasma membrane"/>
    <property type="evidence" value="ECO:0007669"/>
    <property type="project" value="UniProtKB-SubCell"/>
</dbReference>
<sequence length="125" mass="12798">MVWTLLQVAAGGAVGASGRYLLGVAVYRLAGPGFPLGVLAANILGSFAMGFLVSLFALRGLTHLNPLVMTGFLGGFTTFSSFSLEAVTLYERGELGAAAFYVGASVGVSILALLAGLWLGRTLTP</sequence>
<comment type="catalytic activity">
    <reaction evidence="11">
        <text>fluoride(in) = fluoride(out)</text>
        <dbReference type="Rhea" id="RHEA:76159"/>
        <dbReference type="ChEBI" id="CHEBI:17051"/>
    </reaction>
    <physiologicalReaction direction="left-to-right" evidence="11">
        <dbReference type="Rhea" id="RHEA:76160"/>
    </physiologicalReaction>
</comment>
<gene>
    <name evidence="12" type="primary">fluC</name>
    <name evidence="12" type="synonym">crcB</name>
    <name evidence="13" type="ORF">SAMN05216257_10238</name>
</gene>
<dbReference type="AlphaFoldDB" id="A0A1G9ABR8"/>
<dbReference type="GO" id="GO:0062054">
    <property type="term" value="F:fluoride channel activity"/>
    <property type="evidence" value="ECO:0007669"/>
    <property type="project" value="UniProtKB-UniRule"/>
</dbReference>
<evidence type="ECO:0000256" key="3">
    <source>
        <dbReference type="ARBA" id="ARBA00022519"/>
    </source>
</evidence>
<protein>
    <recommendedName>
        <fullName evidence="12">Fluoride-specific ion channel FluC</fullName>
    </recommendedName>
</protein>
<dbReference type="OrthoDB" id="9806299at2"/>
<keyword evidence="9 12" id="KW-0407">Ion channel</keyword>
<evidence type="ECO:0000256" key="6">
    <source>
        <dbReference type="ARBA" id="ARBA00023053"/>
    </source>
</evidence>
<dbReference type="GO" id="GO:0140114">
    <property type="term" value="P:cellular detoxification of fluoride"/>
    <property type="evidence" value="ECO:0007669"/>
    <property type="project" value="UniProtKB-UniRule"/>
</dbReference>
<keyword evidence="12" id="KW-0479">Metal-binding</keyword>
<feature type="binding site" evidence="12">
    <location>
        <position position="74"/>
    </location>
    <ligand>
        <name>Na(+)</name>
        <dbReference type="ChEBI" id="CHEBI:29101"/>
        <note>structural</note>
    </ligand>
</feature>
<dbReference type="GO" id="GO:0046872">
    <property type="term" value="F:metal ion binding"/>
    <property type="evidence" value="ECO:0007669"/>
    <property type="project" value="UniProtKB-KW"/>
</dbReference>
<dbReference type="Proteomes" id="UP000199328">
    <property type="component" value="Unassembled WGS sequence"/>
</dbReference>
<dbReference type="PANTHER" id="PTHR28259:SF1">
    <property type="entry name" value="FLUORIDE EXPORT PROTEIN 1-RELATED"/>
    <property type="match status" value="1"/>
</dbReference>
<keyword evidence="5 12" id="KW-1133">Transmembrane helix</keyword>
<keyword evidence="14" id="KW-1185">Reference proteome</keyword>
<comment type="activity regulation">
    <text evidence="12">Na(+) is not transported, but it plays an essential structural role and its presence is essential for fluoride channel function.</text>
</comment>
<dbReference type="HAMAP" id="MF_00454">
    <property type="entry name" value="FluC"/>
    <property type="match status" value="1"/>
</dbReference>
<evidence type="ECO:0000256" key="11">
    <source>
        <dbReference type="ARBA" id="ARBA00035585"/>
    </source>
</evidence>
<evidence type="ECO:0000256" key="12">
    <source>
        <dbReference type="HAMAP-Rule" id="MF_00454"/>
    </source>
</evidence>
<evidence type="ECO:0000313" key="14">
    <source>
        <dbReference type="Proteomes" id="UP000199328"/>
    </source>
</evidence>
<feature type="transmembrane region" description="Helical" evidence="12">
    <location>
        <begin position="96"/>
        <end position="119"/>
    </location>
</feature>
<evidence type="ECO:0000256" key="2">
    <source>
        <dbReference type="ARBA" id="ARBA00022475"/>
    </source>
</evidence>
<name>A0A1G9ABR8_9RHOB</name>
<keyword evidence="6 12" id="KW-0915">Sodium</keyword>
<keyword evidence="3" id="KW-0997">Cell inner membrane</keyword>
<keyword evidence="2 12" id="KW-1003">Cell membrane</keyword>
<keyword evidence="4 12" id="KW-0812">Transmembrane</keyword>